<evidence type="ECO:0000256" key="1">
    <source>
        <dbReference type="SAM" id="MobiDB-lite"/>
    </source>
</evidence>
<organism evidence="2 3">
    <name type="scientific">Strongylus vulgaris</name>
    <name type="common">Blood worm</name>
    <dbReference type="NCBI Taxonomy" id="40348"/>
    <lineage>
        <taxon>Eukaryota</taxon>
        <taxon>Metazoa</taxon>
        <taxon>Ecdysozoa</taxon>
        <taxon>Nematoda</taxon>
        <taxon>Chromadorea</taxon>
        <taxon>Rhabditida</taxon>
        <taxon>Rhabditina</taxon>
        <taxon>Rhabditomorpha</taxon>
        <taxon>Strongyloidea</taxon>
        <taxon>Strongylidae</taxon>
        <taxon>Strongylus</taxon>
    </lineage>
</organism>
<accession>A0A3P7IX82</accession>
<sequence length="165" mass="19655">MTSYRDTLDAIDSARDHAPCGPCQHDAGRGDIGSRKTAKSVDAFVRLTSAQLQQQQQQQEQRRAQQQQEEARRYEEYRRTISRPTFSVPADQNRQWPQQSYDRQKQYPQMQTQQQQQQSRERVQYYQPTTTTTSFPYWERRDNIVHPQTGNYRTPGDVRQRQDEQ</sequence>
<feature type="compositionally biased region" description="Basic and acidic residues" evidence="1">
    <location>
        <begin position="69"/>
        <end position="79"/>
    </location>
</feature>
<name>A0A3P7IX82_STRVU</name>
<dbReference type="Proteomes" id="UP000270094">
    <property type="component" value="Unassembled WGS sequence"/>
</dbReference>
<dbReference type="EMBL" id="UYYB01025718">
    <property type="protein sequence ID" value="VDM72513.1"/>
    <property type="molecule type" value="Genomic_DNA"/>
</dbReference>
<feature type="compositionally biased region" description="Basic and acidic residues" evidence="1">
    <location>
        <begin position="156"/>
        <end position="165"/>
    </location>
</feature>
<gene>
    <name evidence="2" type="ORF">SVUK_LOCUS7511</name>
</gene>
<reference evidence="2 3" key="1">
    <citation type="submission" date="2018-11" db="EMBL/GenBank/DDBJ databases">
        <authorList>
            <consortium name="Pathogen Informatics"/>
        </authorList>
    </citation>
    <scope>NUCLEOTIDE SEQUENCE [LARGE SCALE GENOMIC DNA]</scope>
</reference>
<feature type="region of interest" description="Disordered" evidence="1">
    <location>
        <begin position="1"/>
        <end position="37"/>
    </location>
</feature>
<feature type="region of interest" description="Disordered" evidence="1">
    <location>
        <begin position="50"/>
        <end position="165"/>
    </location>
</feature>
<evidence type="ECO:0000313" key="3">
    <source>
        <dbReference type="Proteomes" id="UP000270094"/>
    </source>
</evidence>
<feature type="compositionally biased region" description="Polar residues" evidence="1">
    <location>
        <begin position="82"/>
        <end position="101"/>
    </location>
</feature>
<feature type="compositionally biased region" description="Low complexity" evidence="1">
    <location>
        <begin position="53"/>
        <end position="68"/>
    </location>
</feature>
<evidence type="ECO:0000313" key="2">
    <source>
        <dbReference type="EMBL" id="VDM72513.1"/>
    </source>
</evidence>
<dbReference type="AlphaFoldDB" id="A0A3P7IX82"/>
<protein>
    <submittedName>
        <fullName evidence="2">Uncharacterized protein</fullName>
    </submittedName>
</protein>
<feature type="compositionally biased region" description="Low complexity" evidence="1">
    <location>
        <begin position="106"/>
        <end position="118"/>
    </location>
</feature>
<keyword evidence="3" id="KW-1185">Reference proteome</keyword>
<feature type="non-terminal residue" evidence="2">
    <location>
        <position position="165"/>
    </location>
</feature>
<feature type="compositionally biased region" description="Basic and acidic residues" evidence="1">
    <location>
        <begin position="1"/>
        <end position="18"/>
    </location>
</feature>
<proteinExistence type="predicted"/>